<keyword evidence="4" id="KW-0539">Nucleus</keyword>
<protein>
    <submittedName>
        <fullName evidence="7">Velvet factor-domain-containing protein</fullName>
    </submittedName>
</protein>
<evidence type="ECO:0000256" key="4">
    <source>
        <dbReference type="ARBA" id="ARBA00023242"/>
    </source>
</evidence>
<evidence type="ECO:0000313" key="7">
    <source>
        <dbReference type="EMBL" id="KAI9268317.1"/>
    </source>
</evidence>
<proteinExistence type="predicted"/>
<evidence type="ECO:0000256" key="5">
    <source>
        <dbReference type="SAM" id="MobiDB-lite"/>
    </source>
</evidence>
<reference evidence="7" key="1">
    <citation type="journal article" date="2022" name="IScience">
        <title>Evolution of zygomycete secretomes and the origins of terrestrial fungal ecologies.</title>
        <authorList>
            <person name="Chang Y."/>
            <person name="Wang Y."/>
            <person name="Mondo S."/>
            <person name="Ahrendt S."/>
            <person name="Andreopoulos W."/>
            <person name="Barry K."/>
            <person name="Beard J."/>
            <person name="Benny G.L."/>
            <person name="Blankenship S."/>
            <person name="Bonito G."/>
            <person name="Cuomo C."/>
            <person name="Desiro A."/>
            <person name="Gervers K.A."/>
            <person name="Hundley H."/>
            <person name="Kuo A."/>
            <person name="LaButti K."/>
            <person name="Lang B.F."/>
            <person name="Lipzen A."/>
            <person name="O'Donnell K."/>
            <person name="Pangilinan J."/>
            <person name="Reynolds N."/>
            <person name="Sandor L."/>
            <person name="Smith M.E."/>
            <person name="Tsang A."/>
            <person name="Grigoriev I.V."/>
            <person name="Stajich J.E."/>
            <person name="Spatafora J.W."/>
        </authorList>
    </citation>
    <scope>NUCLEOTIDE SEQUENCE</scope>
    <source>
        <strain evidence="7">RSA 2281</strain>
    </source>
</reference>
<keyword evidence="8" id="KW-1185">Reference proteome</keyword>
<sequence>MSVINERDRRPIEPPPILQMQWTNCSDDEIKKCLQSPFYFLVANIVTDEAPDTLLLPSQDYLSGSTVSSLYRLRDIDNSDGGFFVFGDLAVKKEGKYRLHFSLFEIVEGNIQNRKTMLSDTFTVFLPKRFPGPFEATFLSRTFCDQGVKMRIRKEHRLPSVSGRKRKVENMKQVATSSSTTSTSTTTTTTTTTTDEQTNTTRAYKRKAGYIDNHQNQDVHFGRWQSSISPSSSSSSTTSSHHLQKEDVKSTTSAPLLSQQQQQHPPSPPPHPSHHYYHHQSPPPSSIMSVTSTPPVSVHHHASNNNNNMQHDLLPSPATTQYSHYVEHSQQHRTYAQQSIPSPPPSSGQQHFSSDLAGYHFDKMGHSNPSMHGVLSRQLTPPPVLADIEHHPHRYGDRLPPLRAIMGDMVVGPSLPPPMTSSSSSFAPSPPNRVSIHQLLSSQ</sequence>
<feature type="region of interest" description="Disordered" evidence="5">
    <location>
        <begin position="155"/>
        <end position="203"/>
    </location>
</feature>
<dbReference type="EMBL" id="JAIXMP010000009">
    <property type="protein sequence ID" value="KAI9268317.1"/>
    <property type="molecule type" value="Genomic_DNA"/>
</dbReference>
<dbReference type="Pfam" id="PF11754">
    <property type="entry name" value="Velvet"/>
    <property type="match status" value="1"/>
</dbReference>
<dbReference type="InterPro" id="IPR021740">
    <property type="entry name" value="Velvet"/>
</dbReference>
<evidence type="ECO:0000256" key="3">
    <source>
        <dbReference type="ARBA" id="ARBA00023163"/>
    </source>
</evidence>
<feature type="region of interest" description="Disordered" evidence="5">
    <location>
        <begin position="413"/>
        <end position="443"/>
    </location>
</feature>
<dbReference type="InterPro" id="IPR037525">
    <property type="entry name" value="Velvet_dom"/>
</dbReference>
<comment type="subcellular location">
    <subcellularLocation>
        <location evidence="1">Nucleus</location>
    </subcellularLocation>
</comment>
<dbReference type="Gene3D" id="2.60.40.3960">
    <property type="entry name" value="Velvet domain"/>
    <property type="match status" value="1"/>
</dbReference>
<feature type="region of interest" description="Disordered" evidence="5">
    <location>
        <begin position="224"/>
        <end position="353"/>
    </location>
</feature>
<dbReference type="InterPro" id="IPR038491">
    <property type="entry name" value="Velvet_dom_sf"/>
</dbReference>
<evidence type="ECO:0000256" key="1">
    <source>
        <dbReference type="ARBA" id="ARBA00004123"/>
    </source>
</evidence>
<evidence type="ECO:0000256" key="2">
    <source>
        <dbReference type="ARBA" id="ARBA00023015"/>
    </source>
</evidence>
<feature type="domain" description="Velvet" evidence="6">
    <location>
        <begin position="1"/>
        <end position="153"/>
    </location>
</feature>
<dbReference type="AlphaFoldDB" id="A0AAD5K4E4"/>
<gene>
    <name evidence="7" type="ORF">BDA99DRAFT_505492</name>
</gene>
<comment type="caution">
    <text evidence="7">The sequence shown here is derived from an EMBL/GenBank/DDBJ whole genome shotgun (WGS) entry which is preliminary data.</text>
</comment>
<organism evidence="7 8">
    <name type="scientific">Phascolomyces articulosus</name>
    <dbReference type="NCBI Taxonomy" id="60185"/>
    <lineage>
        <taxon>Eukaryota</taxon>
        <taxon>Fungi</taxon>
        <taxon>Fungi incertae sedis</taxon>
        <taxon>Mucoromycota</taxon>
        <taxon>Mucoromycotina</taxon>
        <taxon>Mucoromycetes</taxon>
        <taxon>Mucorales</taxon>
        <taxon>Lichtheimiaceae</taxon>
        <taxon>Phascolomyces</taxon>
    </lineage>
</organism>
<dbReference type="Proteomes" id="UP001209540">
    <property type="component" value="Unassembled WGS sequence"/>
</dbReference>
<reference evidence="7" key="2">
    <citation type="submission" date="2023-02" db="EMBL/GenBank/DDBJ databases">
        <authorList>
            <consortium name="DOE Joint Genome Institute"/>
            <person name="Mondo S.J."/>
            <person name="Chang Y."/>
            <person name="Wang Y."/>
            <person name="Ahrendt S."/>
            <person name="Andreopoulos W."/>
            <person name="Barry K."/>
            <person name="Beard J."/>
            <person name="Benny G.L."/>
            <person name="Blankenship S."/>
            <person name="Bonito G."/>
            <person name="Cuomo C."/>
            <person name="Desiro A."/>
            <person name="Gervers K.A."/>
            <person name="Hundley H."/>
            <person name="Kuo A."/>
            <person name="LaButti K."/>
            <person name="Lang B.F."/>
            <person name="Lipzen A."/>
            <person name="O'Donnell K."/>
            <person name="Pangilinan J."/>
            <person name="Reynolds N."/>
            <person name="Sandor L."/>
            <person name="Smith M.W."/>
            <person name="Tsang A."/>
            <person name="Grigoriev I.V."/>
            <person name="Stajich J.E."/>
            <person name="Spatafora J.W."/>
        </authorList>
    </citation>
    <scope>NUCLEOTIDE SEQUENCE</scope>
    <source>
        <strain evidence="7">RSA 2281</strain>
    </source>
</reference>
<keyword evidence="3" id="KW-0804">Transcription</keyword>
<dbReference type="PANTHER" id="PTHR33572">
    <property type="entry name" value="SPORE DEVELOPMENT REGULATOR VOSA"/>
    <property type="match status" value="1"/>
</dbReference>
<dbReference type="PROSITE" id="PS51821">
    <property type="entry name" value="VELVET"/>
    <property type="match status" value="1"/>
</dbReference>
<keyword evidence="2" id="KW-0805">Transcription regulation</keyword>
<evidence type="ECO:0000259" key="6">
    <source>
        <dbReference type="PROSITE" id="PS51821"/>
    </source>
</evidence>
<evidence type="ECO:0000313" key="8">
    <source>
        <dbReference type="Proteomes" id="UP001209540"/>
    </source>
</evidence>
<dbReference type="PANTHER" id="PTHR33572:SF18">
    <property type="entry name" value="SPORE DEVELOPMENT REGULATOR VOSA"/>
    <property type="match status" value="1"/>
</dbReference>
<feature type="compositionally biased region" description="Low complexity" evidence="5">
    <location>
        <begin position="176"/>
        <end position="194"/>
    </location>
</feature>
<feature type="compositionally biased region" description="Low complexity" evidence="5">
    <location>
        <begin position="226"/>
        <end position="240"/>
    </location>
</feature>
<dbReference type="GO" id="GO:0005634">
    <property type="term" value="C:nucleus"/>
    <property type="evidence" value="ECO:0007669"/>
    <property type="project" value="UniProtKB-SubCell"/>
</dbReference>
<name>A0AAD5K4E4_9FUNG</name>
<accession>A0AAD5K4E4</accession>